<evidence type="ECO:0000313" key="2">
    <source>
        <dbReference type="EMBL" id="GHO89694.1"/>
    </source>
</evidence>
<dbReference type="Gene3D" id="3.20.20.30">
    <property type="entry name" value="Luciferase-like domain"/>
    <property type="match status" value="1"/>
</dbReference>
<evidence type="ECO:0000313" key="3">
    <source>
        <dbReference type="Proteomes" id="UP000635565"/>
    </source>
</evidence>
<dbReference type="Proteomes" id="UP000635565">
    <property type="component" value="Unassembled WGS sequence"/>
</dbReference>
<keyword evidence="1" id="KW-0812">Transmembrane</keyword>
<reference evidence="2 3" key="1">
    <citation type="journal article" date="2021" name="Int. J. Syst. Evol. Microbiol.">
        <title>Reticulibacter mediterranei gen. nov., sp. nov., within the new family Reticulibacteraceae fam. nov., and Ktedonospora formicarum gen. nov., sp. nov., Ktedonobacter robiniae sp. nov., Dictyobacter formicarum sp. nov. and Dictyobacter arantiisoli sp. nov., belonging to the class Ktedonobacteria.</title>
        <authorList>
            <person name="Yabe S."/>
            <person name="Zheng Y."/>
            <person name="Wang C.M."/>
            <person name="Sakai Y."/>
            <person name="Abe K."/>
            <person name="Yokota A."/>
            <person name="Donadio S."/>
            <person name="Cavaletti L."/>
            <person name="Monciardini P."/>
        </authorList>
    </citation>
    <scope>NUCLEOTIDE SEQUENCE [LARGE SCALE GENOMIC DNA]</scope>
    <source>
        <strain evidence="2 3">SOSP1-9</strain>
    </source>
</reference>
<evidence type="ECO:0000256" key="1">
    <source>
        <dbReference type="SAM" id="Phobius"/>
    </source>
</evidence>
<comment type="caution">
    <text evidence="2">The sequence shown here is derived from an EMBL/GenBank/DDBJ whole genome shotgun (WGS) entry which is preliminary data.</text>
</comment>
<dbReference type="SUPFAM" id="SSF51679">
    <property type="entry name" value="Bacterial luciferase-like"/>
    <property type="match status" value="1"/>
</dbReference>
<proteinExistence type="predicted"/>
<gene>
    <name evidence="2" type="ORF">KSZ_77000</name>
</gene>
<keyword evidence="1" id="KW-0472">Membrane</keyword>
<dbReference type="EMBL" id="BNJJ01000042">
    <property type="protein sequence ID" value="GHO89694.1"/>
    <property type="molecule type" value="Genomic_DNA"/>
</dbReference>
<dbReference type="InterPro" id="IPR036661">
    <property type="entry name" value="Luciferase-like_sf"/>
</dbReference>
<protein>
    <submittedName>
        <fullName evidence="2">Uncharacterized protein</fullName>
    </submittedName>
</protein>
<name>A0ABQ3VVN2_9CHLR</name>
<keyword evidence="1" id="KW-1133">Transmembrane helix</keyword>
<sequence>MNMLLENKSAVIYGAGGAVGGAIARAFGLIGTPETIRERLAAYEAAGVQELVIHFSDATHLETVRQFGQTFIM</sequence>
<feature type="transmembrane region" description="Helical" evidence="1">
    <location>
        <begin position="12"/>
        <end position="30"/>
    </location>
</feature>
<keyword evidence="3" id="KW-1185">Reference proteome</keyword>
<organism evidence="2 3">
    <name type="scientific">Dictyobacter formicarum</name>
    <dbReference type="NCBI Taxonomy" id="2778368"/>
    <lineage>
        <taxon>Bacteria</taxon>
        <taxon>Bacillati</taxon>
        <taxon>Chloroflexota</taxon>
        <taxon>Ktedonobacteria</taxon>
        <taxon>Ktedonobacterales</taxon>
        <taxon>Dictyobacteraceae</taxon>
        <taxon>Dictyobacter</taxon>
    </lineage>
</organism>
<dbReference type="RefSeq" id="WP_236023241.1">
    <property type="nucleotide sequence ID" value="NZ_BNJJ01000042.1"/>
</dbReference>
<accession>A0ABQ3VVN2</accession>